<reference evidence="6" key="1">
    <citation type="submission" date="2019-03" db="EMBL/GenBank/DDBJ databases">
        <title>Long read genome sequence of the mycoparasitic Pythium oligandrum ATCC 38472 isolated from sugarbeet rhizosphere.</title>
        <authorList>
            <person name="Gaulin E."/>
        </authorList>
    </citation>
    <scope>NUCLEOTIDE SEQUENCE</scope>
    <source>
        <strain evidence="6">ATCC 38472_TT</strain>
    </source>
</reference>
<feature type="domain" description="Lipoxygenase" evidence="5">
    <location>
        <begin position="239"/>
        <end position="595"/>
    </location>
</feature>
<dbReference type="InterPro" id="IPR013819">
    <property type="entry name" value="LipOase_C"/>
</dbReference>
<proteinExistence type="predicted"/>
<dbReference type="InterPro" id="IPR036226">
    <property type="entry name" value="LipOase_C_sf"/>
</dbReference>
<evidence type="ECO:0000313" key="6">
    <source>
        <dbReference type="EMBL" id="TMW69696.1"/>
    </source>
</evidence>
<evidence type="ECO:0000256" key="3">
    <source>
        <dbReference type="ARBA" id="ARBA00023002"/>
    </source>
</evidence>
<dbReference type="InterPro" id="IPR000907">
    <property type="entry name" value="LipOase"/>
</dbReference>
<accession>A0A8K1CTQ3</accession>
<dbReference type="Pfam" id="PF00305">
    <property type="entry name" value="Lipoxygenase"/>
    <property type="match status" value="1"/>
</dbReference>
<dbReference type="PROSITE" id="PS51393">
    <property type="entry name" value="LIPOXYGENASE_3"/>
    <property type="match status" value="1"/>
</dbReference>
<sequence length="595" mass="68035">MIKSFATFFLALSAADALSISSRVQVNPLRAATIEHFASQIQNEPRNLTINGVDYPLYNGPVWRPDSLTMQIQQQELMKLRRFGMATPEKIARLAAQWAKDFASMDDFIAFYDDITMLQEKPFATDISDEAFGAQRLAIKGFNMRIVHPNEYITEDEDLCGTDEEVCSADLTPAKIHAVKQLSLTDDQLSEICGAGVTVANIRDQKQLFVSEFLEVSQFNDPLQKDRKYVPDVAAFFCFNKDKQQLLPVEIRLPETGLVYTPFDREDEWTLAKMAVESTEIDVQEMQHMAETHAMTIPIRVEAYRSMSDEHPVFALLLHHVFADFALEMLSANMLLNTSTEVDQTFGFGATGAVRFLYHQMTHDNVTVSLTNDLYADIERRGLDNIPTHKYVKYGKLYYAAFDKFIGSYLDVYYPTEDVLVNDVELQNWAEGCVKVPHLRGFPAKFETKEQLRKLLTHLIFQSTFKHHAMNGAASWHAVAMPYSLPALWKPLPTRKLMANESLNLMEYTIPKELVHVQILSPAMFYRALPISETLLDAYRTARFADEPQLYGPIRTFETMMRNVDTELAEHESNATQIWPSQLFRPGMLAYYTWI</sequence>
<keyword evidence="7" id="KW-1185">Reference proteome</keyword>
<keyword evidence="4" id="KW-0732">Signal</keyword>
<evidence type="ECO:0000259" key="5">
    <source>
        <dbReference type="PROSITE" id="PS51393"/>
    </source>
</evidence>
<gene>
    <name evidence="6" type="ORF">Poli38472_001852</name>
</gene>
<dbReference type="SUPFAM" id="SSF48484">
    <property type="entry name" value="Lipoxigenase"/>
    <property type="match status" value="1"/>
</dbReference>
<dbReference type="OrthoDB" id="75140at2759"/>
<name>A0A8K1CTQ3_PYTOL</name>
<dbReference type="Proteomes" id="UP000794436">
    <property type="component" value="Unassembled WGS sequence"/>
</dbReference>
<dbReference type="PANTHER" id="PTHR11771">
    <property type="entry name" value="LIPOXYGENASE"/>
    <property type="match status" value="1"/>
</dbReference>
<keyword evidence="3" id="KW-0560">Oxidoreductase</keyword>
<comment type="caution">
    <text evidence="6">The sequence shown here is derived from an EMBL/GenBank/DDBJ whole genome shotgun (WGS) entry which is preliminary data.</text>
</comment>
<dbReference type="Gene3D" id="3.10.450.60">
    <property type="match status" value="1"/>
</dbReference>
<keyword evidence="1" id="KW-0479">Metal-binding</keyword>
<dbReference type="EMBL" id="SPLM01000001">
    <property type="protein sequence ID" value="TMW69696.1"/>
    <property type="molecule type" value="Genomic_DNA"/>
</dbReference>
<dbReference type="GO" id="GO:0034440">
    <property type="term" value="P:lipid oxidation"/>
    <property type="evidence" value="ECO:0007669"/>
    <property type="project" value="InterPro"/>
</dbReference>
<organism evidence="6 7">
    <name type="scientific">Pythium oligandrum</name>
    <name type="common">Mycoparasitic fungus</name>
    <dbReference type="NCBI Taxonomy" id="41045"/>
    <lineage>
        <taxon>Eukaryota</taxon>
        <taxon>Sar</taxon>
        <taxon>Stramenopiles</taxon>
        <taxon>Oomycota</taxon>
        <taxon>Peronosporomycetes</taxon>
        <taxon>Pythiales</taxon>
        <taxon>Pythiaceae</taxon>
        <taxon>Pythium</taxon>
    </lineage>
</organism>
<dbReference type="GO" id="GO:0046872">
    <property type="term" value="F:metal ion binding"/>
    <property type="evidence" value="ECO:0007669"/>
    <property type="project" value="UniProtKB-KW"/>
</dbReference>
<evidence type="ECO:0000256" key="2">
    <source>
        <dbReference type="ARBA" id="ARBA00022964"/>
    </source>
</evidence>
<keyword evidence="2" id="KW-0223">Dioxygenase</keyword>
<evidence type="ECO:0000256" key="4">
    <source>
        <dbReference type="SAM" id="SignalP"/>
    </source>
</evidence>
<protein>
    <recommendedName>
        <fullName evidence="5">Lipoxygenase domain-containing protein</fullName>
    </recommendedName>
</protein>
<dbReference type="AlphaFoldDB" id="A0A8K1CTQ3"/>
<dbReference type="GO" id="GO:0016702">
    <property type="term" value="F:oxidoreductase activity, acting on single donors with incorporation of molecular oxygen, incorporation of two atoms of oxygen"/>
    <property type="evidence" value="ECO:0007669"/>
    <property type="project" value="InterPro"/>
</dbReference>
<feature type="chain" id="PRO_5035440605" description="Lipoxygenase domain-containing protein" evidence="4">
    <location>
        <begin position="18"/>
        <end position="595"/>
    </location>
</feature>
<feature type="signal peptide" evidence="4">
    <location>
        <begin position="1"/>
        <end position="17"/>
    </location>
</feature>
<dbReference type="Gene3D" id="1.20.245.10">
    <property type="entry name" value="Lipoxygenase-1, Domain 5"/>
    <property type="match status" value="1"/>
</dbReference>
<evidence type="ECO:0000256" key="1">
    <source>
        <dbReference type="ARBA" id="ARBA00022723"/>
    </source>
</evidence>
<evidence type="ECO:0000313" key="7">
    <source>
        <dbReference type="Proteomes" id="UP000794436"/>
    </source>
</evidence>